<proteinExistence type="predicted"/>
<accession>U6FVP7</accession>
<name>U6FVP7_ECHGR</name>
<protein>
    <submittedName>
        <fullName evidence="3 5">RRM_6 domain containing protein</fullName>
    </submittedName>
</protein>
<dbReference type="AlphaFoldDB" id="U6FVP7"/>
<evidence type="ECO:0000313" key="3">
    <source>
        <dbReference type="EMBL" id="CDI70228.1"/>
    </source>
</evidence>
<evidence type="ECO:0000313" key="5">
    <source>
        <dbReference type="WBParaSite" id="EgrG_000313200"/>
    </source>
</evidence>
<gene>
    <name evidence="3" type="ORF">EgrG_000313200</name>
</gene>
<organism evidence="3">
    <name type="scientific">Echinococcus granulosus</name>
    <name type="common">Hydatid tapeworm</name>
    <dbReference type="NCBI Taxonomy" id="6210"/>
    <lineage>
        <taxon>Eukaryota</taxon>
        <taxon>Metazoa</taxon>
        <taxon>Spiralia</taxon>
        <taxon>Lophotrochozoa</taxon>
        <taxon>Platyhelminthes</taxon>
        <taxon>Cestoda</taxon>
        <taxon>Eucestoda</taxon>
        <taxon>Cyclophyllidea</taxon>
        <taxon>Taeniidae</taxon>
        <taxon>Echinococcus</taxon>
        <taxon>Echinococcus granulosus group</taxon>
    </lineage>
</organism>
<dbReference type="Proteomes" id="UP000492820">
    <property type="component" value="Unassembled WGS sequence"/>
</dbReference>
<evidence type="ECO:0000256" key="1">
    <source>
        <dbReference type="PROSITE-ProRule" id="PRU00176"/>
    </source>
</evidence>
<dbReference type="InterPro" id="IPR000504">
    <property type="entry name" value="RRM_dom"/>
</dbReference>
<dbReference type="InterPro" id="IPR012677">
    <property type="entry name" value="Nucleotide-bd_a/b_plait_sf"/>
</dbReference>
<reference evidence="3 4" key="1">
    <citation type="journal article" date="2013" name="Nature">
        <title>The genomes of four tapeworm species reveal adaptations to parasitism.</title>
        <authorList>
            <person name="Tsai I.J."/>
            <person name="Zarowiecki M."/>
            <person name="Holroyd N."/>
            <person name="Garciarrubio A."/>
            <person name="Sanchez-Flores A."/>
            <person name="Brooks K.L."/>
            <person name="Tracey A."/>
            <person name="Bobes R.J."/>
            <person name="Fragoso G."/>
            <person name="Sciutto E."/>
            <person name="Aslett M."/>
            <person name="Beasley H."/>
            <person name="Bennett H.M."/>
            <person name="Cai J."/>
            <person name="Camicia F."/>
            <person name="Clark R."/>
            <person name="Cucher M."/>
            <person name="De Silva N."/>
            <person name="Day T.A."/>
            <person name="Deplazes P."/>
            <person name="Estrada K."/>
            <person name="Fernandez C."/>
            <person name="Holland P.W."/>
            <person name="Hou J."/>
            <person name="Hu S."/>
            <person name="Huckvale T."/>
            <person name="Hung S.S."/>
            <person name="Kamenetzky L."/>
            <person name="Keane J.A."/>
            <person name="Kiss F."/>
            <person name="Koziol U."/>
            <person name="Lambert O."/>
            <person name="Liu K."/>
            <person name="Luo X."/>
            <person name="Luo Y."/>
            <person name="Macchiaroli N."/>
            <person name="Nichol S."/>
            <person name="Paps J."/>
            <person name="Parkinson J."/>
            <person name="Pouchkina-Stantcheva N."/>
            <person name="Riddiford N."/>
            <person name="Rosenzvit M."/>
            <person name="Salinas G."/>
            <person name="Wasmuth J.D."/>
            <person name="Zamanian M."/>
            <person name="Zheng Y."/>
            <person name="Cai X."/>
            <person name="Soberon X."/>
            <person name="Olson P.D."/>
            <person name="Laclette J.P."/>
            <person name="Brehm K."/>
            <person name="Berriman M."/>
            <person name="Garciarrubio A."/>
            <person name="Bobes R.J."/>
            <person name="Fragoso G."/>
            <person name="Sanchez-Flores A."/>
            <person name="Estrada K."/>
            <person name="Cevallos M.A."/>
            <person name="Morett E."/>
            <person name="Gonzalez V."/>
            <person name="Portillo T."/>
            <person name="Ochoa-Leyva A."/>
            <person name="Jose M.V."/>
            <person name="Sciutto E."/>
            <person name="Landa A."/>
            <person name="Jimenez L."/>
            <person name="Valdes V."/>
            <person name="Carrero J.C."/>
            <person name="Larralde C."/>
            <person name="Morales-Montor J."/>
            <person name="Limon-Lason J."/>
            <person name="Soberon X."/>
            <person name="Laclette J.P."/>
        </authorList>
    </citation>
    <scope>NUCLEOTIDE SEQUENCE [LARGE SCALE GENOMIC DNA]</scope>
</reference>
<sequence>MAVYCVNSHATRRLFAAPLLRSTTSTLAMWCLRGSKWRPRLVQRMHCEFDAGGCECHISICRHEVASNDVEVGHQLVVDGLPPVPKLNDILSFYGKFGAVTHVRVDEEMHRAFVAFSTAEAVQKAVAVAPPRFKSANLRVSLCDEHGWRYATS</sequence>
<evidence type="ECO:0000313" key="4">
    <source>
        <dbReference type="Proteomes" id="UP000492820"/>
    </source>
</evidence>
<evidence type="ECO:0000259" key="2">
    <source>
        <dbReference type="PROSITE" id="PS50102"/>
    </source>
</evidence>
<feature type="domain" description="RRM" evidence="2">
    <location>
        <begin position="74"/>
        <end position="145"/>
    </location>
</feature>
<dbReference type="GO" id="GO:0003723">
    <property type="term" value="F:RNA binding"/>
    <property type="evidence" value="ECO:0007669"/>
    <property type="project" value="UniProtKB-UniRule"/>
</dbReference>
<reference evidence="5" key="2">
    <citation type="submission" date="2020-10" db="UniProtKB">
        <authorList>
            <consortium name="WormBaseParasite"/>
        </authorList>
    </citation>
    <scope>IDENTIFICATION</scope>
</reference>
<dbReference type="InterPro" id="IPR035979">
    <property type="entry name" value="RBD_domain_sf"/>
</dbReference>
<dbReference type="WBParaSite" id="EgrG_000313200">
    <property type="protein sequence ID" value="EgrG_000313200"/>
    <property type="gene ID" value="EgrG_000313200"/>
</dbReference>
<dbReference type="Pfam" id="PF00076">
    <property type="entry name" value="RRM_1"/>
    <property type="match status" value="1"/>
</dbReference>
<keyword evidence="1" id="KW-0694">RNA-binding</keyword>
<dbReference type="PROSITE" id="PS50102">
    <property type="entry name" value="RRM"/>
    <property type="match status" value="1"/>
</dbReference>
<dbReference type="OrthoDB" id="1875751at2759"/>
<dbReference type="EMBL" id="CBLN010004429">
    <property type="protein sequence ID" value="CDI70228.1"/>
    <property type="molecule type" value="Genomic_DNA"/>
</dbReference>
<dbReference type="Gene3D" id="3.30.70.330">
    <property type="match status" value="1"/>
</dbReference>
<dbReference type="SUPFAM" id="SSF54928">
    <property type="entry name" value="RNA-binding domain, RBD"/>
    <property type="match status" value="1"/>
</dbReference>